<reference evidence="6 7" key="1">
    <citation type="journal article" date="2011" name="Science">
        <title>The Selaginella genome identifies genetic changes associated with the evolution of vascular plants.</title>
        <authorList>
            <person name="Banks J.A."/>
            <person name="Nishiyama T."/>
            <person name="Hasebe M."/>
            <person name="Bowman J.L."/>
            <person name="Gribskov M."/>
            <person name="dePamphilis C."/>
            <person name="Albert V.A."/>
            <person name="Aono N."/>
            <person name="Aoyama T."/>
            <person name="Ambrose B.A."/>
            <person name="Ashton N.W."/>
            <person name="Axtell M.J."/>
            <person name="Barker E."/>
            <person name="Barker M.S."/>
            <person name="Bennetzen J.L."/>
            <person name="Bonawitz N.D."/>
            <person name="Chapple C."/>
            <person name="Cheng C."/>
            <person name="Correa L.G."/>
            <person name="Dacre M."/>
            <person name="DeBarry J."/>
            <person name="Dreyer I."/>
            <person name="Elias M."/>
            <person name="Engstrom E.M."/>
            <person name="Estelle M."/>
            <person name="Feng L."/>
            <person name="Finet C."/>
            <person name="Floyd S.K."/>
            <person name="Frommer W.B."/>
            <person name="Fujita T."/>
            <person name="Gramzow L."/>
            <person name="Gutensohn M."/>
            <person name="Harholt J."/>
            <person name="Hattori M."/>
            <person name="Heyl A."/>
            <person name="Hirai T."/>
            <person name="Hiwatashi Y."/>
            <person name="Ishikawa M."/>
            <person name="Iwata M."/>
            <person name="Karol K.G."/>
            <person name="Koehler B."/>
            <person name="Kolukisaoglu U."/>
            <person name="Kubo M."/>
            <person name="Kurata T."/>
            <person name="Lalonde S."/>
            <person name="Li K."/>
            <person name="Li Y."/>
            <person name="Litt A."/>
            <person name="Lyons E."/>
            <person name="Manning G."/>
            <person name="Maruyama T."/>
            <person name="Michael T.P."/>
            <person name="Mikami K."/>
            <person name="Miyazaki S."/>
            <person name="Morinaga S."/>
            <person name="Murata T."/>
            <person name="Mueller-Roeber B."/>
            <person name="Nelson D.R."/>
            <person name="Obara M."/>
            <person name="Oguri Y."/>
            <person name="Olmstead R.G."/>
            <person name="Onodera N."/>
            <person name="Petersen B.L."/>
            <person name="Pils B."/>
            <person name="Prigge M."/>
            <person name="Rensing S.A."/>
            <person name="Riano-Pachon D.M."/>
            <person name="Roberts A.W."/>
            <person name="Sato Y."/>
            <person name="Scheller H.V."/>
            <person name="Schulz B."/>
            <person name="Schulz C."/>
            <person name="Shakirov E.V."/>
            <person name="Shibagaki N."/>
            <person name="Shinohara N."/>
            <person name="Shippen D.E."/>
            <person name="Soerensen I."/>
            <person name="Sotooka R."/>
            <person name="Sugimoto N."/>
            <person name="Sugita M."/>
            <person name="Sumikawa N."/>
            <person name="Tanurdzic M."/>
            <person name="Theissen G."/>
            <person name="Ulvskov P."/>
            <person name="Wakazuki S."/>
            <person name="Weng J.K."/>
            <person name="Willats W.W."/>
            <person name="Wipf D."/>
            <person name="Wolf P.G."/>
            <person name="Yang L."/>
            <person name="Zimmer A.D."/>
            <person name="Zhu Q."/>
            <person name="Mitros T."/>
            <person name="Hellsten U."/>
            <person name="Loque D."/>
            <person name="Otillar R."/>
            <person name="Salamov A."/>
            <person name="Schmutz J."/>
            <person name="Shapiro H."/>
            <person name="Lindquist E."/>
            <person name="Lucas S."/>
            <person name="Rokhsar D."/>
            <person name="Grigoriev I.V."/>
        </authorList>
    </citation>
    <scope>NUCLEOTIDE SEQUENCE [LARGE SCALE GENOMIC DNA]</scope>
</reference>
<name>D8TDU4_SELML</name>
<accession>D8TDU4</accession>
<feature type="domain" description="ATPase BadF/BadG/BcrA/BcrD type" evidence="5">
    <location>
        <begin position="19"/>
        <end position="327"/>
    </location>
</feature>
<evidence type="ECO:0000313" key="7">
    <source>
        <dbReference type="Proteomes" id="UP000001514"/>
    </source>
</evidence>
<evidence type="ECO:0000256" key="1">
    <source>
        <dbReference type="ARBA" id="ARBA00006198"/>
    </source>
</evidence>
<protein>
    <recommendedName>
        <fullName evidence="3">N-acetyl-D-glucosamine kinase</fullName>
        <ecNumber evidence="2">2.7.1.59</ecNumber>
    </recommendedName>
    <alternativeName>
        <fullName evidence="4">GlcNAc kinase</fullName>
    </alternativeName>
</protein>
<dbReference type="InParanoid" id="D8TDU4"/>
<keyword evidence="7" id="KW-1185">Reference proteome</keyword>
<dbReference type="CDD" id="cd24081">
    <property type="entry name" value="ASKHA_NBD_DdNAGK-like"/>
    <property type="match status" value="1"/>
</dbReference>
<evidence type="ECO:0000256" key="4">
    <source>
        <dbReference type="ARBA" id="ARBA00031123"/>
    </source>
</evidence>
<dbReference type="InterPro" id="IPR002731">
    <property type="entry name" value="ATPase_BadF"/>
</dbReference>
<dbReference type="SUPFAM" id="SSF53067">
    <property type="entry name" value="Actin-like ATPase domain"/>
    <property type="match status" value="2"/>
</dbReference>
<dbReference type="InterPro" id="IPR043129">
    <property type="entry name" value="ATPase_NBD"/>
</dbReference>
<dbReference type="Pfam" id="PF01869">
    <property type="entry name" value="BcrAD_BadFG"/>
    <property type="match status" value="1"/>
</dbReference>
<evidence type="ECO:0000256" key="3">
    <source>
        <dbReference type="ARBA" id="ARBA00014974"/>
    </source>
</evidence>
<organism evidence="7">
    <name type="scientific">Selaginella moellendorffii</name>
    <name type="common">Spikemoss</name>
    <dbReference type="NCBI Taxonomy" id="88036"/>
    <lineage>
        <taxon>Eukaryota</taxon>
        <taxon>Viridiplantae</taxon>
        <taxon>Streptophyta</taxon>
        <taxon>Embryophyta</taxon>
        <taxon>Tracheophyta</taxon>
        <taxon>Lycopodiopsida</taxon>
        <taxon>Selaginellales</taxon>
        <taxon>Selaginellaceae</taxon>
        <taxon>Selaginella</taxon>
    </lineage>
</organism>
<dbReference type="Proteomes" id="UP000001514">
    <property type="component" value="Unassembled WGS sequence"/>
</dbReference>
<dbReference type="InterPro" id="IPR052519">
    <property type="entry name" value="Euk-type_GlcNAc_Kinase"/>
</dbReference>
<dbReference type="FunCoup" id="D8TDU4">
    <property type="interactions" value="1926"/>
</dbReference>
<dbReference type="Gene3D" id="3.30.420.40">
    <property type="match status" value="2"/>
</dbReference>
<dbReference type="HOGENOM" id="CLU_016274_1_2_1"/>
<dbReference type="PANTHER" id="PTHR43190">
    <property type="entry name" value="N-ACETYL-D-GLUCOSAMINE KINASE"/>
    <property type="match status" value="1"/>
</dbReference>
<gene>
    <name evidence="6" type="ORF">SELMODRAFT_137537</name>
</gene>
<evidence type="ECO:0000313" key="6">
    <source>
        <dbReference type="EMBL" id="EFJ05172.1"/>
    </source>
</evidence>
<dbReference type="STRING" id="88036.D8TDU4"/>
<dbReference type="OrthoDB" id="311172at2759"/>
<sequence>MELWDFENLADGRAPRVVLGVDGGSTSTLCVCVNANSSKESPKVIGRAVAGCSNRNSVGDELANAALELALAGALKNAGVPRSSVQAVCVGISGVDTRDDEERMLSWLRQLFPRTSHIFAYNDAVAALASGTLGKLHGCVLVVGTGTIAYGFTSDGRKTRCSGYGPLLGDQGSGFAIASQALASVTRAHDGRGPPTALSEAILKHLHLKHVDDLISWAYTDSSWARVAALVPVVKACAAAGDFAAQEALNFAVQELSLSVNSVVTRLDLAGEDGKQPFPLVLVGGVLEKNDSFDLVSAIVRCVGASFPGVEAIRPQVEPAVGAALLALRQSSVATTRLCNGDMSAAEV</sequence>
<dbReference type="GO" id="GO:0047931">
    <property type="term" value="F:glucosamine kinase activity"/>
    <property type="evidence" value="ECO:0000318"/>
    <property type="project" value="GO_Central"/>
</dbReference>
<dbReference type="PANTHER" id="PTHR43190:SF3">
    <property type="entry name" value="N-ACETYL-D-GLUCOSAMINE KINASE"/>
    <property type="match status" value="1"/>
</dbReference>
<dbReference type="GO" id="GO:0045127">
    <property type="term" value="F:N-acetylglucosamine kinase activity"/>
    <property type="evidence" value="ECO:0007669"/>
    <property type="project" value="UniProtKB-EC"/>
</dbReference>
<dbReference type="EMBL" id="GL377734">
    <property type="protein sequence ID" value="EFJ05172.1"/>
    <property type="molecule type" value="Genomic_DNA"/>
</dbReference>
<dbReference type="EC" id="2.7.1.59" evidence="2"/>
<comment type="similarity">
    <text evidence="1">Belongs to the eukaryotic-type N-acetylglucosamine kinase family.</text>
</comment>
<dbReference type="Gramene" id="EFJ05172">
    <property type="protein sequence ID" value="EFJ05172"/>
    <property type="gene ID" value="SELMODRAFT_137537"/>
</dbReference>
<evidence type="ECO:0000259" key="5">
    <source>
        <dbReference type="Pfam" id="PF01869"/>
    </source>
</evidence>
<proteinExistence type="inferred from homology"/>
<dbReference type="eggNOG" id="KOG1794">
    <property type="taxonomic scope" value="Eukaryota"/>
</dbReference>
<dbReference type="KEGG" id="smo:SELMODRAFT_137537"/>
<evidence type="ECO:0000256" key="2">
    <source>
        <dbReference type="ARBA" id="ARBA00012122"/>
    </source>
</evidence>
<dbReference type="AlphaFoldDB" id="D8TDU4"/>
<dbReference type="OMA" id="NCVGMRP"/>